<evidence type="ECO:0000313" key="1">
    <source>
        <dbReference type="EMBL" id="PIR69210.1"/>
    </source>
</evidence>
<gene>
    <name evidence="1" type="ORF">COU47_03860</name>
</gene>
<evidence type="ECO:0000313" key="2">
    <source>
        <dbReference type="Proteomes" id="UP000231503"/>
    </source>
</evidence>
<organism evidence="1 2">
    <name type="scientific">Candidatus Niyogibacteria bacterium CG10_big_fil_rev_8_21_14_0_10_46_36</name>
    <dbReference type="NCBI Taxonomy" id="1974726"/>
    <lineage>
        <taxon>Bacteria</taxon>
        <taxon>Candidatus Niyogiibacteriota</taxon>
    </lineage>
</organism>
<name>A0A2H0TCB9_9BACT</name>
<dbReference type="AlphaFoldDB" id="A0A2H0TCB9"/>
<dbReference type="Proteomes" id="UP000231503">
    <property type="component" value="Unassembled WGS sequence"/>
</dbReference>
<dbReference type="EMBL" id="PFCO01000009">
    <property type="protein sequence ID" value="PIR69210.1"/>
    <property type="molecule type" value="Genomic_DNA"/>
</dbReference>
<sequence length="141" mass="17045">MDKVQQSLAEGDHEIRFPWINKRDWGEYLPTDNADKRDVFNLNIELFLVMTYVHEWYHAEGANLPMDSLKEEEVVLQRESSYLKKHSVKELRNMARHIEAHYLLPHLLKKHAPHLRECYDKITKEKSRQKRKSKPKRIRKK</sequence>
<protein>
    <submittedName>
        <fullName evidence="1">Uncharacterized protein</fullName>
    </submittedName>
</protein>
<comment type="caution">
    <text evidence="1">The sequence shown here is derived from an EMBL/GenBank/DDBJ whole genome shotgun (WGS) entry which is preliminary data.</text>
</comment>
<reference evidence="2" key="1">
    <citation type="submission" date="2017-09" db="EMBL/GenBank/DDBJ databases">
        <title>Depth-based differentiation of microbial function through sediment-hosted aquifers and enrichment of novel symbionts in the deep terrestrial subsurface.</title>
        <authorList>
            <person name="Probst A.J."/>
            <person name="Ladd B."/>
            <person name="Jarett J.K."/>
            <person name="Geller-Mcgrath D.E."/>
            <person name="Sieber C.M.K."/>
            <person name="Emerson J.B."/>
            <person name="Anantharaman K."/>
            <person name="Thomas B.C."/>
            <person name="Malmstrom R."/>
            <person name="Stieglmeier M."/>
            <person name="Klingl A."/>
            <person name="Woyke T."/>
            <person name="Ryan C.M."/>
            <person name="Banfield J.F."/>
        </authorList>
    </citation>
    <scope>NUCLEOTIDE SEQUENCE [LARGE SCALE GENOMIC DNA]</scope>
</reference>
<proteinExistence type="predicted"/>
<accession>A0A2H0TCB9</accession>